<dbReference type="AlphaFoldDB" id="A0A369P3L1"/>
<evidence type="ECO:0000256" key="8">
    <source>
        <dbReference type="ARBA" id="ARBA00023235"/>
    </source>
</evidence>
<dbReference type="PIRSF" id="PIRSF001492">
    <property type="entry name" value="IPGAM"/>
    <property type="match status" value="1"/>
</dbReference>
<dbReference type="Pfam" id="PF01676">
    <property type="entry name" value="Metalloenzyme"/>
    <property type="match status" value="1"/>
</dbReference>
<keyword evidence="8 9" id="KW-0413">Isomerase</keyword>
<evidence type="ECO:0000256" key="2">
    <source>
        <dbReference type="ARBA" id="ARBA00002315"/>
    </source>
</evidence>
<proteinExistence type="inferred from homology"/>
<feature type="binding site" evidence="9 12">
    <location>
        <position position="348"/>
    </location>
    <ligand>
        <name>substrate</name>
    </ligand>
</feature>
<keyword evidence="7 9" id="KW-0464">Manganese</keyword>
<dbReference type="InterPro" id="IPR006124">
    <property type="entry name" value="Metalloenzyme"/>
</dbReference>
<gene>
    <name evidence="9" type="primary">gpmI</name>
    <name evidence="16" type="ORF">C1850_01920</name>
</gene>
<sequence length="526" mass="55487">MERPVVAPAREELRLPACLIIMDGFGLAEPGPGNAISLAATPVLDRLFAEAPTTRLAASGEAVGLPEGQMGNSEVGHLNIGAGRVVFQELTRINRACRDGSIAVNPEIVAAFETAKKPGAALHLMGLLSDGGVHSSNEHLYALVDAAVAAGVPRVMVHCFTDGRDVPPASGAAYMAELVDYLERAASKAPDGAPCEISIASVEGRYYAMDRDNRWERVERAYDAVVCAEPFRDLAAVTAMEASYASEVTDEFVEPVALDPRGMRDGDAVIFFNFRPDRAREITRALTDPDFAGFARKAWPSVHFVCLTEYDPEIPAAVAFPKEFPENVLADVLADAGLAQYHIAETEKYAHVTFFLNGGREAEKAGESRRLIASPKVATYDLQPEMSEPEVADTLAAAIDADEADVYIVNFANCDMVGHTGIVEAARAATEAVDAGVGKVLSAIKRKGGVALVTADHGNADKMIAEDGGAFTAHTTNPVPLVLVDASGSNLSLSGAEGCLADIAPTLLAMIGLPQPAEMTGESLLA</sequence>
<comment type="similarity">
    <text evidence="4 9">Belongs to the BPG-independent phosphoglycerate mutase family.</text>
</comment>
<evidence type="ECO:0000256" key="12">
    <source>
        <dbReference type="PIRSR" id="PIRSR001492-2"/>
    </source>
</evidence>
<evidence type="ECO:0000313" key="16">
    <source>
        <dbReference type="EMBL" id="RDC46693.1"/>
    </source>
</evidence>
<accession>A0A369P3L1</accession>
<dbReference type="Gene3D" id="3.40.720.10">
    <property type="entry name" value="Alkaline Phosphatase, subunit A"/>
    <property type="match status" value="1"/>
</dbReference>
<feature type="binding site" evidence="9 13">
    <location>
        <position position="419"/>
    </location>
    <ligand>
        <name>Mn(2+)</name>
        <dbReference type="ChEBI" id="CHEBI:29035"/>
        <label>1</label>
    </ligand>
</feature>
<feature type="binding site" evidence="9 13">
    <location>
        <position position="73"/>
    </location>
    <ligand>
        <name>Mn(2+)</name>
        <dbReference type="ChEBI" id="CHEBI:29035"/>
        <label>2</label>
    </ligand>
</feature>
<dbReference type="Pfam" id="PF06415">
    <property type="entry name" value="iPGM_N"/>
    <property type="match status" value="1"/>
</dbReference>
<dbReference type="GO" id="GO:0006096">
    <property type="term" value="P:glycolytic process"/>
    <property type="evidence" value="ECO:0007669"/>
    <property type="project" value="UniProtKB-UniRule"/>
</dbReference>
<dbReference type="EMBL" id="PPUT01000002">
    <property type="protein sequence ID" value="RDC46693.1"/>
    <property type="molecule type" value="Genomic_DNA"/>
</dbReference>
<protein>
    <recommendedName>
        <fullName evidence="9 10">2,3-bisphosphoglycerate-independent phosphoglycerate mutase</fullName>
        <shortName evidence="9">BPG-independent PGAM</shortName>
        <shortName evidence="9">Phosphoglyceromutase</shortName>
        <shortName evidence="9">iPGM</shortName>
        <ecNumber evidence="9 10">5.4.2.12</ecNumber>
    </recommendedName>
</protein>
<dbReference type="UniPathway" id="UPA00109">
    <property type="reaction ID" value="UER00186"/>
</dbReference>
<comment type="caution">
    <text evidence="16">The sequence shown here is derived from an EMBL/GenBank/DDBJ whole genome shotgun (WGS) entry which is preliminary data.</text>
</comment>
<dbReference type="HAMAP" id="MF_01038">
    <property type="entry name" value="GpmI"/>
    <property type="match status" value="1"/>
</dbReference>
<dbReference type="SUPFAM" id="SSF64158">
    <property type="entry name" value="2,3-Bisphosphoglycerate-independent phosphoglycerate mutase, substrate-binding domain"/>
    <property type="match status" value="1"/>
</dbReference>
<dbReference type="Gene3D" id="3.40.1450.10">
    <property type="entry name" value="BPG-independent phosphoglycerate mutase, domain B"/>
    <property type="match status" value="1"/>
</dbReference>
<comment type="catalytic activity">
    <reaction evidence="1 9">
        <text>(2R)-2-phosphoglycerate = (2R)-3-phosphoglycerate</text>
        <dbReference type="Rhea" id="RHEA:15901"/>
        <dbReference type="ChEBI" id="CHEBI:58272"/>
        <dbReference type="ChEBI" id="CHEBI:58289"/>
        <dbReference type="EC" id="5.4.2.12"/>
    </reaction>
</comment>
<feature type="binding site" evidence="9 12">
    <location>
        <begin position="164"/>
        <end position="165"/>
    </location>
    <ligand>
        <name>substrate</name>
    </ligand>
</feature>
<dbReference type="InterPro" id="IPR005995">
    <property type="entry name" value="Pgm_bpd_ind"/>
</dbReference>
<dbReference type="GO" id="GO:0004619">
    <property type="term" value="F:phosphoglycerate mutase activity"/>
    <property type="evidence" value="ECO:0007669"/>
    <property type="project" value="UniProtKB-UniRule"/>
</dbReference>
<dbReference type="PANTHER" id="PTHR31637">
    <property type="entry name" value="2,3-BISPHOSPHOGLYCERATE-INDEPENDENT PHOSPHOGLYCERATE MUTASE"/>
    <property type="match status" value="1"/>
</dbReference>
<feature type="binding site" evidence="9 12">
    <location>
        <position position="205"/>
    </location>
    <ligand>
        <name>substrate</name>
    </ligand>
</feature>
<dbReference type="InterPro" id="IPR036646">
    <property type="entry name" value="PGAM_B_sf"/>
</dbReference>
<evidence type="ECO:0000256" key="1">
    <source>
        <dbReference type="ARBA" id="ARBA00000370"/>
    </source>
</evidence>
<dbReference type="InterPro" id="IPR017850">
    <property type="entry name" value="Alkaline_phosphatase_core_sf"/>
</dbReference>
<dbReference type="GO" id="GO:0006007">
    <property type="term" value="P:glucose catabolic process"/>
    <property type="evidence" value="ECO:0007669"/>
    <property type="project" value="InterPro"/>
</dbReference>
<feature type="domain" description="Metalloenzyme" evidence="14">
    <location>
        <begin position="17"/>
        <end position="514"/>
    </location>
</feature>
<evidence type="ECO:0000256" key="4">
    <source>
        <dbReference type="ARBA" id="ARBA00008819"/>
    </source>
</evidence>
<evidence type="ECO:0000313" key="17">
    <source>
        <dbReference type="Proteomes" id="UP000253805"/>
    </source>
</evidence>
<dbReference type="EC" id="5.4.2.12" evidence="9 10"/>
<dbReference type="RefSeq" id="WP_114548388.1">
    <property type="nucleotide sequence ID" value="NZ_DBGDPA010000029.1"/>
</dbReference>
<comment type="function">
    <text evidence="2 9">Catalyzes the interconversion of 2-phosphoglycerate and 3-phosphoglycerate.</text>
</comment>
<evidence type="ECO:0000256" key="13">
    <source>
        <dbReference type="PIRSR" id="PIRSR001492-3"/>
    </source>
</evidence>
<keyword evidence="5 9" id="KW-0479">Metal-binding</keyword>
<feature type="binding site" evidence="9 12">
    <location>
        <begin position="275"/>
        <end position="278"/>
    </location>
    <ligand>
        <name>substrate</name>
    </ligand>
</feature>
<feature type="active site" description="Phosphoserine intermediate" evidence="9 11">
    <location>
        <position position="73"/>
    </location>
</feature>
<evidence type="ECO:0000259" key="15">
    <source>
        <dbReference type="Pfam" id="PF06415"/>
    </source>
</evidence>
<evidence type="ECO:0000256" key="10">
    <source>
        <dbReference type="NCBIfam" id="TIGR01307"/>
    </source>
</evidence>
<evidence type="ECO:0000256" key="3">
    <source>
        <dbReference type="ARBA" id="ARBA00004798"/>
    </source>
</evidence>
<dbReference type="SUPFAM" id="SSF53649">
    <property type="entry name" value="Alkaline phosphatase-like"/>
    <property type="match status" value="1"/>
</dbReference>
<feature type="binding site" evidence="9 13">
    <location>
        <position position="457"/>
    </location>
    <ligand>
        <name>Mn(2+)</name>
        <dbReference type="ChEBI" id="CHEBI:29035"/>
        <label>2</label>
    </ligand>
</feature>
<evidence type="ECO:0000256" key="5">
    <source>
        <dbReference type="ARBA" id="ARBA00022723"/>
    </source>
</evidence>
<evidence type="ECO:0000256" key="6">
    <source>
        <dbReference type="ARBA" id="ARBA00023152"/>
    </source>
</evidence>
<feature type="binding site" evidence="9 13">
    <location>
        <position position="456"/>
    </location>
    <ligand>
        <name>Mn(2+)</name>
        <dbReference type="ChEBI" id="CHEBI:29035"/>
        <label>2</label>
    </ligand>
</feature>
<evidence type="ECO:0000256" key="7">
    <source>
        <dbReference type="ARBA" id="ARBA00023211"/>
    </source>
</evidence>
<evidence type="ECO:0000256" key="11">
    <source>
        <dbReference type="PIRSR" id="PIRSR001492-1"/>
    </source>
</evidence>
<organism evidence="16 17">
    <name type="scientific">Adlercreutzia equolifaciens subsp. celatus</name>
    <dbReference type="NCBI Taxonomy" id="394340"/>
    <lineage>
        <taxon>Bacteria</taxon>
        <taxon>Bacillati</taxon>
        <taxon>Actinomycetota</taxon>
        <taxon>Coriobacteriia</taxon>
        <taxon>Eggerthellales</taxon>
        <taxon>Eggerthellaceae</taxon>
        <taxon>Adlercreutzia</taxon>
    </lineage>
</organism>
<comment type="subunit">
    <text evidence="9">Monomer.</text>
</comment>
<dbReference type="CDD" id="cd16010">
    <property type="entry name" value="iPGM"/>
    <property type="match status" value="1"/>
</dbReference>
<name>A0A369P3L1_9ACTN</name>
<dbReference type="Proteomes" id="UP000253805">
    <property type="component" value="Unassembled WGS sequence"/>
</dbReference>
<dbReference type="FunFam" id="3.40.1450.10:FF:000002">
    <property type="entry name" value="2,3-bisphosphoglycerate-independent phosphoglycerate mutase"/>
    <property type="match status" value="1"/>
</dbReference>
<feature type="binding site" evidence="9 13">
    <location>
        <position position="474"/>
    </location>
    <ligand>
        <name>Mn(2+)</name>
        <dbReference type="ChEBI" id="CHEBI:29035"/>
        <label>1</label>
    </ligand>
</feature>
<feature type="binding site" evidence="9 12">
    <location>
        <position position="134"/>
    </location>
    <ligand>
        <name>substrate</name>
    </ligand>
</feature>
<keyword evidence="6 9" id="KW-0324">Glycolysis</keyword>
<dbReference type="NCBIfam" id="TIGR01307">
    <property type="entry name" value="pgm_bpd_ind"/>
    <property type="match status" value="1"/>
</dbReference>
<feature type="binding site" evidence="9 13">
    <location>
        <position position="23"/>
    </location>
    <ligand>
        <name>Mn(2+)</name>
        <dbReference type="ChEBI" id="CHEBI:29035"/>
        <label>2</label>
    </ligand>
</feature>
<dbReference type="GO" id="GO:0030145">
    <property type="term" value="F:manganese ion binding"/>
    <property type="evidence" value="ECO:0007669"/>
    <property type="project" value="UniProtKB-UniRule"/>
</dbReference>
<feature type="domain" description="BPG-independent PGAM N-terminal" evidence="15">
    <location>
        <begin position="93"/>
        <end position="311"/>
    </location>
</feature>
<evidence type="ECO:0000259" key="14">
    <source>
        <dbReference type="Pfam" id="PF01676"/>
    </source>
</evidence>
<feature type="binding site" evidence="9 12">
    <location>
        <position position="211"/>
    </location>
    <ligand>
        <name>substrate</name>
    </ligand>
</feature>
<evidence type="ECO:0000256" key="9">
    <source>
        <dbReference type="HAMAP-Rule" id="MF_01038"/>
    </source>
</evidence>
<comment type="pathway">
    <text evidence="3 9">Carbohydrate degradation; glycolysis; pyruvate from D-glyceraldehyde 3-phosphate: step 3/5.</text>
</comment>
<dbReference type="PANTHER" id="PTHR31637:SF0">
    <property type="entry name" value="2,3-BISPHOSPHOGLYCERATE-INDEPENDENT PHOSPHOGLYCERATE MUTASE"/>
    <property type="match status" value="1"/>
</dbReference>
<feature type="binding site" evidence="9 13">
    <location>
        <position position="415"/>
    </location>
    <ligand>
        <name>Mn(2+)</name>
        <dbReference type="ChEBI" id="CHEBI:29035"/>
        <label>1</label>
    </ligand>
</feature>
<dbReference type="GO" id="GO:0005829">
    <property type="term" value="C:cytosol"/>
    <property type="evidence" value="ECO:0007669"/>
    <property type="project" value="TreeGrafter"/>
</dbReference>
<reference evidence="16 17" key="1">
    <citation type="journal article" date="2018" name="Elife">
        <title>Discovery and characterization of a prevalent human gut bacterial enzyme sufficient for the inactivation of a family of plant toxins.</title>
        <authorList>
            <person name="Koppel N."/>
            <person name="Bisanz J.E."/>
            <person name="Pandelia M.E."/>
            <person name="Turnbaugh P.J."/>
            <person name="Balskus E.P."/>
        </authorList>
    </citation>
    <scope>NUCLEOTIDE SEQUENCE [LARGE SCALE GENOMIC DNA]</scope>
    <source>
        <strain evidence="16 17">OB21 GAM 11</strain>
    </source>
</reference>
<comment type="cofactor">
    <cofactor evidence="9">
        <name>Mn(2+)</name>
        <dbReference type="ChEBI" id="CHEBI:29035"/>
    </cofactor>
    <text evidence="9">Binds 2 manganese ions per subunit.</text>
</comment>
<dbReference type="InterPro" id="IPR011258">
    <property type="entry name" value="BPG-indep_PGM_N"/>
</dbReference>